<evidence type="ECO:0000259" key="1">
    <source>
        <dbReference type="Pfam" id="PF07992"/>
    </source>
</evidence>
<organism evidence="2 3">
    <name type="scientific">Morchella conica CCBAS932</name>
    <dbReference type="NCBI Taxonomy" id="1392247"/>
    <lineage>
        <taxon>Eukaryota</taxon>
        <taxon>Fungi</taxon>
        <taxon>Dikarya</taxon>
        <taxon>Ascomycota</taxon>
        <taxon>Pezizomycotina</taxon>
        <taxon>Pezizomycetes</taxon>
        <taxon>Pezizales</taxon>
        <taxon>Morchellaceae</taxon>
        <taxon>Morchella</taxon>
    </lineage>
</organism>
<gene>
    <name evidence="2" type="ORF">P167DRAFT_548685</name>
</gene>
<evidence type="ECO:0000313" key="3">
    <source>
        <dbReference type="Proteomes" id="UP000277580"/>
    </source>
</evidence>
<feature type="domain" description="FAD/NAD(P)-binding" evidence="1">
    <location>
        <begin position="23"/>
        <end position="335"/>
    </location>
</feature>
<dbReference type="InParanoid" id="A0A3N4KH43"/>
<dbReference type="STRING" id="1392247.A0A3N4KH43"/>
<dbReference type="Gene3D" id="3.50.50.100">
    <property type="match status" value="1"/>
</dbReference>
<dbReference type="InterPro" id="IPR023753">
    <property type="entry name" value="FAD/NAD-binding_dom"/>
</dbReference>
<dbReference type="Pfam" id="PF07992">
    <property type="entry name" value="Pyr_redox_2"/>
    <property type="match status" value="1"/>
</dbReference>
<dbReference type="EMBL" id="ML119159">
    <property type="protein sequence ID" value="RPB08768.1"/>
    <property type="molecule type" value="Genomic_DNA"/>
</dbReference>
<protein>
    <submittedName>
        <fullName evidence="2">FAD/NAD(P)-binding domain-containing protein</fullName>
    </submittedName>
</protein>
<dbReference type="InterPro" id="IPR036188">
    <property type="entry name" value="FAD/NAD-bd_sf"/>
</dbReference>
<dbReference type="GO" id="GO:0050660">
    <property type="term" value="F:flavin adenine dinucleotide binding"/>
    <property type="evidence" value="ECO:0007669"/>
    <property type="project" value="TreeGrafter"/>
</dbReference>
<dbReference type="AlphaFoldDB" id="A0A3N4KH43"/>
<dbReference type="OrthoDB" id="202203at2759"/>
<dbReference type="GO" id="GO:0004174">
    <property type="term" value="F:electron-transferring-flavoprotein dehydrogenase activity"/>
    <property type="evidence" value="ECO:0007669"/>
    <property type="project" value="TreeGrafter"/>
</dbReference>
<proteinExistence type="predicted"/>
<dbReference type="PANTHER" id="PTHR43735:SF24">
    <property type="entry name" value="NUCLEOTIDE-DISULPHIDE OXIDOREDUCTASE AMID-LIKE, PUTATIVE (AFU_ORTHOLOGUE AFUA_1G17180)-RELATED"/>
    <property type="match status" value="1"/>
</dbReference>
<dbReference type="SMR" id="A0A3N4KH43"/>
<name>A0A3N4KH43_9PEZI</name>
<reference evidence="2 3" key="1">
    <citation type="journal article" date="2018" name="Nat. Ecol. Evol.">
        <title>Pezizomycetes genomes reveal the molecular basis of ectomycorrhizal truffle lifestyle.</title>
        <authorList>
            <person name="Murat C."/>
            <person name="Payen T."/>
            <person name="Noel B."/>
            <person name="Kuo A."/>
            <person name="Morin E."/>
            <person name="Chen J."/>
            <person name="Kohler A."/>
            <person name="Krizsan K."/>
            <person name="Balestrini R."/>
            <person name="Da Silva C."/>
            <person name="Montanini B."/>
            <person name="Hainaut M."/>
            <person name="Levati E."/>
            <person name="Barry K.W."/>
            <person name="Belfiori B."/>
            <person name="Cichocki N."/>
            <person name="Clum A."/>
            <person name="Dockter R.B."/>
            <person name="Fauchery L."/>
            <person name="Guy J."/>
            <person name="Iotti M."/>
            <person name="Le Tacon F."/>
            <person name="Lindquist E.A."/>
            <person name="Lipzen A."/>
            <person name="Malagnac F."/>
            <person name="Mello A."/>
            <person name="Molinier V."/>
            <person name="Miyauchi S."/>
            <person name="Poulain J."/>
            <person name="Riccioni C."/>
            <person name="Rubini A."/>
            <person name="Sitrit Y."/>
            <person name="Splivallo R."/>
            <person name="Traeger S."/>
            <person name="Wang M."/>
            <person name="Zifcakova L."/>
            <person name="Wipf D."/>
            <person name="Zambonelli A."/>
            <person name="Paolocci F."/>
            <person name="Nowrousian M."/>
            <person name="Ottonello S."/>
            <person name="Baldrian P."/>
            <person name="Spatafora J.W."/>
            <person name="Henrissat B."/>
            <person name="Nagy L.G."/>
            <person name="Aury J.M."/>
            <person name="Wincker P."/>
            <person name="Grigoriev I.V."/>
            <person name="Bonfante P."/>
            <person name="Martin F.M."/>
        </authorList>
    </citation>
    <scope>NUCLEOTIDE SEQUENCE [LARGE SCALE GENOMIC DNA]</scope>
    <source>
        <strain evidence="2 3">CCBAS932</strain>
    </source>
</reference>
<dbReference type="PRINTS" id="PR00411">
    <property type="entry name" value="PNDRDTASEI"/>
</dbReference>
<dbReference type="GO" id="GO:0005737">
    <property type="term" value="C:cytoplasm"/>
    <property type="evidence" value="ECO:0007669"/>
    <property type="project" value="TreeGrafter"/>
</dbReference>
<dbReference type="PANTHER" id="PTHR43735">
    <property type="entry name" value="APOPTOSIS-INDUCING FACTOR 1"/>
    <property type="match status" value="1"/>
</dbReference>
<accession>A0A3N4KH43</accession>
<keyword evidence="3" id="KW-1185">Reference proteome</keyword>
<sequence length="425" mass="45581">MSFVNSPNDLRTTSSAITTNAPRILVIGAAYGGLSTIMNILNLCDGKPQFQSPIPMKQVPVPQKTPLITLLDERDGIFHTMGAPLAHTSKAFAPTAWQTFSSVGPLNRPNVRILNGRATGIDLAAKMATYSTGKTEECVEYDYLVVSTGSKRSWPIVPKALDKVSYLKDAETHINSLENASSVVVIGGGAVGIEVASELKILFPSKTITLVHSREQLLSSEPLPDEFKQKALSLLQDSGVEVVLNARVLSDEETGDGFKVVLSTGTELTADKVIYAISKQGPQTNFLPNEVLTVDGYVKVNATMSFSAPIPNARSHFAVGDIAFWPGIKRVGSAIIMGQFAASNIVAMIAAGEQGRSEKETVSQDMPRVEPMMALAVGNRQAVGWQGGMGLFWGEELWRGQFGEDMGFAVVLGHLGLTVSSEEKK</sequence>
<dbReference type="Proteomes" id="UP000277580">
    <property type="component" value="Unassembled WGS sequence"/>
</dbReference>
<dbReference type="SUPFAM" id="SSF51905">
    <property type="entry name" value="FAD/NAD(P)-binding domain"/>
    <property type="match status" value="1"/>
</dbReference>
<dbReference type="PRINTS" id="PR00368">
    <property type="entry name" value="FADPNR"/>
</dbReference>
<evidence type="ECO:0000313" key="2">
    <source>
        <dbReference type="EMBL" id="RPB08768.1"/>
    </source>
</evidence>